<proteinExistence type="predicted"/>
<dbReference type="EMBL" id="JAPFFK010000014">
    <property type="protein sequence ID" value="KAJ6717695.1"/>
    <property type="molecule type" value="Genomic_DNA"/>
</dbReference>
<comment type="caution">
    <text evidence="1">The sequence shown here is derived from an EMBL/GenBank/DDBJ whole genome shotgun (WGS) entry which is preliminary data.</text>
</comment>
<protein>
    <submittedName>
        <fullName evidence="1">Uncharacterized protein</fullName>
    </submittedName>
</protein>
<reference evidence="1" key="1">
    <citation type="submission" date="2022-11" db="EMBL/GenBank/DDBJ databases">
        <authorList>
            <person name="Hyden B.L."/>
            <person name="Feng K."/>
            <person name="Yates T."/>
            <person name="Jawdy S."/>
            <person name="Smart L.B."/>
            <person name="Muchero W."/>
        </authorList>
    </citation>
    <scope>NUCLEOTIDE SEQUENCE</scope>
    <source>
        <tissue evidence="1">Shoot tip</tissue>
    </source>
</reference>
<dbReference type="AlphaFoldDB" id="A0A9Q0TTQ4"/>
<name>A0A9Q0TTQ4_SALPP</name>
<reference evidence="1" key="2">
    <citation type="journal article" date="2023" name="Int. J. Mol. Sci.">
        <title>De Novo Assembly and Annotation of 11 Diverse Shrub Willow (Salix) Genomes Reveals Novel Gene Organization in Sex-Linked Regions.</title>
        <authorList>
            <person name="Hyden B."/>
            <person name="Feng K."/>
            <person name="Yates T.B."/>
            <person name="Jawdy S."/>
            <person name="Cereghino C."/>
            <person name="Smart L.B."/>
            <person name="Muchero W."/>
        </authorList>
    </citation>
    <scope>NUCLEOTIDE SEQUENCE</scope>
    <source>
        <tissue evidence="1">Shoot tip</tissue>
    </source>
</reference>
<sequence>MASRYESTFGACPDSSEMGFKKMVTKCFVLQIVGIIKVGIVKFWTTMRSINDSWQTEEEALLCDIRCARGQELVWSDIWKVASEFHTD</sequence>
<accession>A0A9Q0TTQ4</accession>
<dbReference type="OrthoDB" id="10283848at2759"/>
<keyword evidence="2" id="KW-1185">Reference proteome</keyword>
<gene>
    <name evidence="1" type="ORF">OIU79_005783</name>
</gene>
<evidence type="ECO:0000313" key="2">
    <source>
        <dbReference type="Proteomes" id="UP001151532"/>
    </source>
</evidence>
<evidence type="ECO:0000313" key="1">
    <source>
        <dbReference type="EMBL" id="KAJ6717695.1"/>
    </source>
</evidence>
<dbReference type="Proteomes" id="UP001151532">
    <property type="component" value="Chromosome 10"/>
</dbReference>
<organism evidence="1 2">
    <name type="scientific">Salix purpurea</name>
    <name type="common">Purple osier willow</name>
    <dbReference type="NCBI Taxonomy" id="77065"/>
    <lineage>
        <taxon>Eukaryota</taxon>
        <taxon>Viridiplantae</taxon>
        <taxon>Streptophyta</taxon>
        <taxon>Embryophyta</taxon>
        <taxon>Tracheophyta</taxon>
        <taxon>Spermatophyta</taxon>
        <taxon>Magnoliopsida</taxon>
        <taxon>eudicotyledons</taxon>
        <taxon>Gunneridae</taxon>
        <taxon>Pentapetalae</taxon>
        <taxon>rosids</taxon>
        <taxon>fabids</taxon>
        <taxon>Malpighiales</taxon>
        <taxon>Salicaceae</taxon>
        <taxon>Saliceae</taxon>
        <taxon>Salix</taxon>
    </lineage>
</organism>